<dbReference type="SMART" id="SM00327">
    <property type="entry name" value="VWA"/>
    <property type="match status" value="1"/>
</dbReference>
<accession>A0ABV7VQL6</accession>
<dbReference type="PANTHER" id="PTHR22550">
    <property type="entry name" value="SPORE GERMINATION PROTEIN"/>
    <property type="match status" value="1"/>
</dbReference>
<dbReference type="InterPro" id="IPR036465">
    <property type="entry name" value="vWFA_dom_sf"/>
</dbReference>
<name>A0ABV7VQL6_9GAMM</name>
<sequence length="336" mass="37734">MEWHWPWAFLLLPLPWIVRGFMPPARVQQAALKVPSLLPWQQTPGAASHNRQPGWQHWLLPLLTWVALLTALARPYHSGEVVQVPASGRDLMLAVDISGSMQIEDMQWQQRPVNRLQLVKEVVNDFIDQRQGDRLGLVLFGSGAYLQAPLTFDSHTVQQFLNEAQIGLAGKETAIGDAIGLTIKRLKANPESSRVMILLTDGANTAGEVEPLKAAELAAHYQVKIYTVGLGADVMEVPSFFGTRRVNPSRDLDEQSLQQIADSTGGHFFRARNSQELQQIYQLIDELEPTEQDPQKYRPQQNLYHWPLLLAFIASLLLALQQPPLGHWWRGSKGGQ</sequence>
<dbReference type="Gene3D" id="3.40.50.410">
    <property type="entry name" value="von Willebrand factor, type A domain"/>
    <property type="match status" value="1"/>
</dbReference>
<evidence type="ECO:0000313" key="2">
    <source>
        <dbReference type="EMBL" id="MFC3679719.1"/>
    </source>
</evidence>
<comment type="caution">
    <text evidence="2">The sequence shown here is derived from an EMBL/GenBank/DDBJ whole genome shotgun (WGS) entry which is preliminary data.</text>
</comment>
<feature type="domain" description="VWFA" evidence="1">
    <location>
        <begin position="90"/>
        <end position="287"/>
    </location>
</feature>
<dbReference type="Pfam" id="PF00092">
    <property type="entry name" value="VWA"/>
    <property type="match status" value="1"/>
</dbReference>
<protein>
    <submittedName>
        <fullName evidence="2">VWA domain-containing protein</fullName>
    </submittedName>
</protein>
<dbReference type="CDD" id="cd01467">
    <property type="entry name" value="vWA_BatA_type"/>
    <property type="match status" value="1"/>
</dbReference>
<proteinExistence type="predicted"/>
<dbReference type="InterPro" id="IPR002035">
    <property type="entry name" value="VWF_A"/>
</dbReference>
<dbReference type="Proteomes" id="UP001595722">
    <property type="component" value="Unassembled WGS sequence"/>
</dbReference>
<keyword evidence="3" id="KW-1185">Reference proteome</keyword>
<evidence type="ECO:0000259" key="1">
    <source>
        <dbReference type="PROSITE" id="PS50234"/>
    </source>
</evidence>
<reference evidence="3" key="1">
    <citation type="journal article" date="2019" name="Int. J. Syst. Evol. Microbiol.">
        <title>The Global Catalogue of Microorganisms (GCM) 10K type strain sequencing project: providing services to taxonomists for standard genome sequencing and annotation.</title>
        <authorList>
            <consortium name="The Broad Institute Genomics Platform"/>
            <consortium name="The Broad Institute Genome Sequencing Center for Infectious Disease"/>
            <person name="Wu L."/>
            <person name="Ma J."/>
        </authorList>
    </citation>
    <scope>NUCLEOTIDE SEQUENCE [LARGE SCALE GENOMIC DNA]</scope>
    <source>
        <strain evidence="3">KCTC 42424</strain>
    </source>
</reference>
<dbReference type="PROSITE" id="PS50234">
    <property type="entry name" value="VWFA"/>
    <property type="match status" value="1"/>
</dbReference>
<dbReference type="RefSeq" id="WP_376865479.1">
    <property type="nucleotide sequence ID" value="NZ_JBHRYB010000005.1"/>
</dbReference>
<evidence type="ECO:0000313" key="3">
    <source>
        <dbReference type="Proteomes" id="UP001595722"/>
    </source>
</evidence>
<dbReference type="PANTHER" id="PTHR22550:SF18">
    <property type="entry name" value="VWFA DOMAIN-CONTAINING PROTEIN"/>
    <property type="match status" value="1"/>
</dbReference>
<dbReference type="InterPro" id="IPR050768">
    <property type="entry name" value="UPF0353/GerABKA_families"/>
</dbReference>
<dbReference type="InterPro" id="IPR033881">
    <property type="entry name" value="vWA_BatA_type"/>
</dbReference>
<dbReference type="SUPFAM" id="SSF53300">
    <property type="entry name" value="vWA-like"/>
    <property type="match status" value="1"/>
</dbReference>
<organism evidence="2 3">
    <name type="scientific">Bacterioplanoides pacificum</name>
    <dbReference type="NCBI Taxonomy" id="1171596"/>
    <lineage>
        <taxon>Bacteria</taxon>
        <taxon>Pseudomonadati</taxon>
        <taxon>Pseudomonadota</taxon>
        <taxon>Gammaproteobacteria</taxon>
        <taxon>Oceanospirillales</taxon>
        <taxon>Oceanospirillaceae</taxon>
        <taxon>Bacterioplanoides</taxon>
    </lineage>
</organism>
<dbReference type="EMBL" id="JBHRYB010000005">
    <property type="protein sequence ID" value="MFC3679719.1"/>
    <property type="molecule type" value="Genomic_DNA"/>
</dbReference>
<gene>
    <name evidence="2" type="ORF">ACFOMG_06300</name>
</gene>